<dbReference type="Gene3D" id="2.130.10.10">
    <property type="entry name" value="YVTN repeat-like/Quinoprotein amine dehydrogenase"/>
    <property type="match status" value="2"/>
</dbReference>
<dbReference type="PRINTS" id="PR00320">
    <property type="entry name" value="GPROTEINBRPT"/>
</dbReference>
<evidence type="ECO:0000256" key="5">
    <source>
        <dbReference type="ARBA" id="ARBA00049607"/>
    </source>
</evidence>
<evidence type="ECO:0000313" key="8">
    <source>
        <dbReference type="EMBL" id="OXA50852.1"/>
    </source>
</evidence>
<dbReference type="EMBL" id="LNIX01000008">
    <property type="protein sequence ID" value="OXA50852.1"/>
    <property type="molecule type" value="Genomic_DNA"/>
</dbReference>
<feature type="repeat" description="WD" evidence="7">
    <location>
        <begin position="108"/>
        <end position="149"/>
    </location>
</feature>
<name>A0A226DZF8_FOLCA</name>
<dbReference type="AlphaFoldDB" id="A0A226DZF8"/>
<protein>
    <recommendedName>
        <fullName evidence="2">WD repeat-containing protein 48 homolog</fullName>
    </recommendedName>
</protein>
<dbReference type="Pfam" id="PF00400">
    <property type="entry name" value="WD40"/>
    <property type="match status" value="5"/>
</dbReference>
<dbReference type="Proteomes" id="UP000198287">
    <property type="component" value="Unassembled WGS sequence"/>
</dbReference>
<dbReference type="PROSITE" id="PS00678">
    <property type="entry name" value="WD_REPEATS_1"/>
    <property type="match status" value="1"/>
</dbReference>
<keyword evidence="4" id="KW-0677">Repeat</keyword>
<dbReference type="GO" id="GO:0043130">
    <property type="term" value="F:ubiquitin binding"/>
    <property type="evidence" value="ECO:0007669"/>
    <property type="project" value="TreeGrafter"/>
</dbReference>
<evidence type="ECO:0000256" key="4">
    <source>
        <dbReference type="ARBA" id="ARBA00022737"/>
    </source>
</evidence>
<keyword evidence="3 7" id="KW-0853">WD repeat</keyword>
<proteinExistence type="inferred from homology"/>
<gene>
    <name evidence="8" type="ORF">Fcan01_13993</name>
</gene>
<comment type="function">
    <text evidence="5">Regulatory component of the Usp12-46 deubiquitylase complex. activates deubiquitination by increasing the catalytic turnover without increasing the affinity of deubiquitinating enzymes for the substrate. The complex deubiquitylates the wg/wingless-signaling receptor arr/arrow, which stabilizes the receptor and increases its concentration at the cell surface; this enhances the sensitivity of cells to wg/wingless-signal stimulation. This increases the amplitude and spatial range of the signaling response to the wg/wingless morphogen gradient, facilitating the precise concentration-dependent regulation of its target genes. Together with Wdr20 and Usp12-46 required for wg/wingless-mediated signaling in the wing imaginal disc and for wg/wingless-dependent regulation of intestinal stem cell proliferation.</text>
</comment>
<evidence type="ECO:0000256" key="1">
    <source>
        <dbReference type="ARBA" id="ARBA00006917"/>
    </source>
</evidence>
<dbReference type="SMART" id="SM00320">
    <property type="entry name" value="WD40"/>
    <property type="match status" value="7"/>
</dbReference>
<feature type="repeat" description="WD" evidence="7">
    <location>
        <begin position="159"/>
        <end position="200"/>
    </location>
</feature>
<evidence type="ECO:0000256" key="7">
    <source>
        <dbReference type="PROSITE-ProRule" id="PRU00221"/>
    </source>
</evidence>
<evidence type="ECO:0000256" key="3">
    <source>
        <dbReference type="ARBA" id="ARBA00022574"/>
    </source>
</evidence>
<evidence type="ECO:0000256" key="6">
    <source>
        <dbReference type="ARBA" id="ARBA00049682"/>
    </source>
</evidence>
<evidence type="ECO:0000256" key="2">
    <source>
        <dbReference type="ARBA" id="ARBA00021538"/>
    </source>
</evidence>
<dbReference type="Pfam" id="PF11816">
    <property type="entry name" value="DUF3337"/>
    <property type="match status" value="1"/>
</dbReference>
<dbReference type="CDD" id="cd00200">
    <property type="entry name" value="WD40"/>
    <property type="match status" value="1"/>
</dbReference>
<dbReference type="InterPro" id="IPR036322">
    <property type="entry name" value="WD40_repeat_dom_sf"/>
</dbReference>
<dbReference type="OMA" id="IRHYHIL"/>
<dbReference type="SUPFAM" id="SSF50978">
    <property type="entry name" value="WD40 repeat-like"/>
    <property type="match status" value="1"/>
</dbReference>
<comment type="similarity">
    <text evidence="1">Belongs to the WD repeat WDR48 family.</text>
</comment>
<dbReference type="OrthoDB" id="2421129at2759"/>
<dbReference type="InterPro" id="IPR015943">
    <property type="entry name" value="WD40/YVTN_repeat-like_dom_sf"/>
</dbReference>
<reference evidence="8 9" key="1">
    <citation type="submission" date="2015-12" db="EMBL/GenBank/DDBJ databases">
        <title>The genome of Folsomia candida.</title>
        <authorList>
            <person name="Faddeeva A."/>
            <person name="Derks M.F."/>
            <person name="Anvar Y."/>
            <person name="Smit S."/>
            <person name="Van Straalen N."/>
            <person name="Roelofs D."/>
        </authorList>
    </citation>
    <scope>NUCLEOTIDE SEQUENCE [LARGE SCALE GENOMIC DNA]</scope>
    <source>
        <strain evidence="8 9">VU population</strain>
        <tissue evidence="8">Whole body</tissue>
    </source>
</reference>
<feature type="repeat" description="WD" evidence="7">
    <location>
        <begin position="66"/>
        <end position="98"/>
    </location>
</feature>
<evidence type="ECO:0000313" key="9">
    <source>
        <dbReference type="Proteomes" id="UP000198287"/>
    </source>
</evidence>
<comment type="subunit">
    <text evidence="6">Catalytic component of the Usp12-46 deubiquitylase complex consisting of Usp12-46, Wdr20 and Uaf1; regulatory subunit that, together wtih Wdr20, stabilizes Usp12-46. The Usp12-46 deubiquitylase complex associates with arr/arrow; the interaction leads to deubiquitination and stabilization of arr/arrow.</text>
</comment>
<dbReference type="InterPro" id="IPR001680">
    <property type="entry name" value="WD40_rpt"/>
</dbReference>
<dbReference type="InterPro" id="IPR051246">
    <property type="entry name" value="WDR48"/>
</dbReference>
<dbReference type="PANTHER" id="PTHR19862:SF14">
    <property type="entry name" value="WD REPEAT-CONTAINING PROTEIN 48"/>
    <property type="match status" value="1"/>
</dbReference>
<dbReference type="InterPro" id="IPR020472">
    <property type="entry name" value="WD40_PAC1"/>
</dbReference>
<dbReference type="InterPro" id="IPR019775">
    <property type="entry name" value="WD40_repeat_CS"/>
</dbReference>
<dbReference type="PROSITE" id="PS50294">
    <property type="entry name" value="WD_REPEATS_REGION"/>
    <property type="match status" value="4"/>
</dbReference>
<comment type="caution">
    <text evidence="8">The sequence shown here is derived from an EMBL/GenBank/DDBJ whole genome shotgun (WGS) entry which is preliminary data.</text>
</comment>
<feature type="repeat" description="WD" evidence="7">
    <location>
        <begin position="21"/>
        <end position="53"/>
    </location>
</feature>
<feature type="repeat" description="WD" evidence="7">
    <location>
        <begin position="201"/>
        <end position="242"/>
    </location>
</feature>
<dbReference type="InterPro" id="IPR021772">
    <property type="entry name" value="WDR48/Bun107"/>
</dbReference>
<dbReference type="GO" id="GO:0000724">
    <property type="term" value="P:double-strand break repair via homologous recombination"/>
    <property type="evidence" value="ECO:0007669"/>
    <property type="project" value="TreeGrafter"/>
</dbReference>
<organism evidence="8 9">
    <name type="scientific">Folsomia candida</name>
    <name type="common">Springtail</name>
    <dbReference type="NCBI Taxonomy" id="158441"/>
    <lineage>
        <taxon>Eukaryota</taxon>
        <taxon>Metazoa</taxon>
        <taxon>Ecdysozoa</taxon>
        <taxon>Arthropoda</taxon>
        <taxon>Hexapoda</taxon>
        <taxon>Collembola</taxon>
        <taxon>Entomobryomorpha</taxon>
        <taxon>Isotomoidea</taxon>
        <taxon>Isotomidae</taxon>
        <taxon>Proisotominae</taxon>
        <taxon>Folsomia</taxon>
    </lineage>
</organism>
<sequence>MTEERVKRKAQISFTIRSEKETRHHSGVASILYDATLDRIHSAGRDGVIRTWSAVGKGQIRYIHSMEHHTDWVNNIVLTCGGKHIMSGSNDCTVKLWNGHKGFCMSTLRTHKDYVRALAHSREKETVASAGFDRAIYLWDVNTLTALTATKNTVTTAALTGSKSSIYSLAMSPDGNTLVSGSTEKVLRVWDTRRYTKTMKLKGHMDNVKALVLNWDGSQCLSGSSDGTIKLWALGQQQCIMTIRCHTQGVWALAAPESFHFVVSGGKDCRLQFTDLRNSNCLSILLALEPHPILSVCLSPDLTMVWVGTADSTIRAWPVPQVSPHGDDYISDQAYAGQPLMEIEGAPAIRQYAVLSDKRHILTKDTKGYVQIYDALKAVKVEDLGPVNFDDVVKERSKQVYVPSWFSVGLHTAMVTIHLAQDENDCHDCLGAWVSAKEVGLLSATAEVDQKVNYGRLLLQALFEEWKRYSVPEQQQQSPVETPVNGFFSVPGHTPCVIGEQGGKTMYRFLVRDAGGDAERSCLVEAIPQWVAEQLMDDGQPPKFIKILFFLTPQMLNGKSLKKERLFANDFISMRKVMEHVLEKMEEDAPTLDTTSSTSVNPEERVKLFCLDVALSPDADLRTVKNQVWKGPGDLIITYSLLKPV</sequence>
<dbReference type="PANTHER" id="PTHR19862">
    <property type="entry name" value="WD REPEAT-CONTAINING PROTEIN 48"/>
    <property type="match status" value="1"/>
</dbReference>
<accession>A0A226DZF8</accession>
<dbReference type="STRING" id="158441.A0A226DZF8"/>
<keyword evidence="9" id="KW-1185">Reference proteome</keyword>
<dbReference type="PROSITE" id="PS50082">
    <property type="entry name" value="WD_REPEATS_2"/>
    <property type="match status" value="5"/>
</dbReference>